<feature type="compositionally biased region" description="Polar residues" evidence="1">
    <location>
        <begin position="116"/>
        <end position="126"/>
    </location>
</feature>
<keyword evidence="4" id="KW-1185">Reference proteome</keyword>
<keyword evidence="2" id="KW-0472">Membrane</keyword>
<dbReference type="Proteomes" id="UP000193920">
    <property type="component" value="Unassembled WGS sequence"/>
</dbReference>
<feature type="region of interest" description="Disordered" evidence="1">
    <location>
        <begin position="116"/>
        <end position="197"/>
    </location>
</feature>
<reference evidence="3 4" key="1">
    <citation type="submission" date="2016-08" db="EMBL/GenBank/DDBJ databases">
        <title>A Parts List for Fungal Cellulosomes Revealed by Comparative Genomics.</title>
        <authorList>
            <consortium name="DOE Joint Genome Institute"/>
            <person name="Haitjema C.H."/>
            <person name="Gilmore S.P."/>
            <person name="Henske J.K."/>
            <person name="Solomon K.V."/>
            <person name="De Groot R."/>
            <person name="Kuo A."/>
            <person name="Mondo S.J."/>
            <person name="Salamov A.A."/>
            <person name="Labutti K."/>
            <person name="Zhao Z."/>
            <person name="Chiniquy J."/>
            <person name="Barry K."/>
            <person name="Brewer H.M."/>
            <person name="Purvine S.O."/>
            <person name="Wright A.T."/>
            <person name="Boxma B."/>
            <person name="Van Alen T."/>
            <person name="Hackstein J.H."/>
            <person name="Baker S.E."/>
            <person name="Grigoriev I.V."/>
            <person name="O'Malley M.A."/>
        </authorList>
    </citation>
    <scope>NUCLEOTIDE SEQUENCE [LARGE SCALE GENOMIC DNA]</scope>
    <source>
        <strain evidence="3 4">G1</strain>
    </source>
</reference>
<comment type="caution">
    <text evidence="3">The sequence shown here is derived from an EMBL/GenBank/DDBJ whole genome shotgun (WGS) entry which is preliminary data.</text>
</comment>
<dbReference type="OrthoDB" id="2154362at2759"/>
<feature type="compositionally biased region" description="Acidic residues" evidence="1">
    <location>
        <begin position="133"/>
        <end position="146"/>
    </location>
</feature>
<name>A0A1Y2DBX0_9FUNG</name>
<dbReference type="EMBL" id="MCOG01000072">
    <property type="protein sequence ID" value="ORY56758.1"/>
    <property type="molecule type" value="Genomic_DNA"/>
</dbReference>
<evidence type="ECO:0000313" key="4">
    <source>
        <dbReference type="Proteomes" id="UP000193920"/>
    </source>
</evidence>
<feature type="compositionally biased region" description="Basic and acidic residues" evidence="1">
    <location>
        <begin position="174"/>
        <end position="197"/>
    </location>
</feature>
<feature type="region of interest" description="Disordered" evidence="1">
    <location>
        <begin position="1"/>
        <end position="25"/>
    </location>
</feature>
<dbReference type="AlphaFoldDB" id="A0A1Y2DBX0"/>
<organism evidence="3 4">
    <name type="scientific">Neocallimastix californiae</name>
    <dbReference type="NCBI Taxonomy" id="1754190"/>
    <lineage>
        <taxon>Eukaryota</taxon>
        <taxon>Fungi</taxon>
        <taxon>Fungi incertae sedis</taxon>
        <taxon>Chytridiomycota</taxon>
        <taxon>Chytridiomycota incertae sedis</taxon>
        <taxon>Neocallimastigomycetes</taxon>
        <taxon>Neocallimastigales</taxon>
        <taxon>Neocallimastigaceae</taxon>
        <taxon>Neocallimastix</taxon>
    </lineage>
</organism>
<protein>
    <submittedName>
        <fullName evidence="3">Uncharacterized protein</fullName>
    </submittedName>
</protein>
<gene>
    <name evidence="3" type="ORF">LY90DRAFT_701758</name>
</gene>
<evidence type="ECO:0000256" key="1">
    <source>
        <dbReference type="SAM" id="MobiDB-lite"/>
    </source>
</evidence>
<evidence type="ECO:0000256" key="2">
    <source>
        <dbReference type="SAM" id="Phobius"/>
    </source>
</evidence>
<proteinExistence type="predicted"/>
<evidence type="ECO:0000313" key="3">
    <source>
        <dbReference type="EMBL" id="ORY56758.1"/>
    </source>
</evidence>
<sequence length="197" mass="21547">MALRNRKSTSTDNVVDKSKKSMKRAKRDINNTSMANSKYGAILGIFIILFGIIYAVIFGNYIYKRKTGHPSALNQANPNPFNFANLDMETLKQALKVDQNGKVTFSKEDFEKIKESLNNAEGSSPIPSKENGGEEYVEEVGNDDENGNANGESDNTQAQAQAQEQEQGQAEAAKAAEADNADKADTADTTSEKKKNE</sequence>
<feature type="transmembrane region" description="Helical" evidence="2">
    <location>
        <begin position="39"/>
        <end position="63"/>
    </location>
</feature>
<accession>A0A1Y2DBX0</accession>
<feature type="compositionally biased region" description="Low complexity" evidence="1">
    <location>
        <begin position="147"/>
        <end position="173"/>
    </location>
</feature>
<keyword evidence="2" id="KW-1133">Transmembrane helix</keyword>
<keyword evidence="2" id="KW-0812">Transmembrane</keyword>